<proteinExistence type="predicted"/>
<organism evidence="1">
    <name type="scientific">Arundo donax</name>
    <name type="common">Giant reed</name>
    <name type="synonym">Donax arundinaceus</name>
    <dbReference type="NCBI Taxonomy" id="35708"/>
    <lineage>
        <taxon>Eukaryota</taxon>
        <taxon>Viridiplantae</taxon>
        <taxon>Streptophyta</taxon>
        <taxon>Embryophyta</taxon>
        <taxon>Tracheophyta</taxon>
        <taxon>Spermatophyta</taxon>
        <taxon>Magnoliopsida</taxon>
        <taxon>Liliopsida</taxon>
        <taxon>Poales</taxon>
        <taxon>Poaceae</taxon>
        <taxon>PACMAD clade</taxon>
        <taxon>Arundinoideae</taxon>
        <taxon>Arundineae</taxon>
        <taxon>Arundo</taxon>
    </lineage>
</organism>
<reference evidence="1" key="2">
    <citation type="journal article" date="2015" name="Data Brief">
        <title>Shoot transcriptome of the giant reed, Arundo donax.</title>
        <authorList>
            <person name="Barrero R.A."/>
            <person name="Guerrero F.D."/>
            <person name="Moolhuijzen P."/>
            <person name="Goolsby J.A."/>
            <person name="Tidwell J."/>
            <person name="Bellgard S.E."/>
            <person name="Bellgard M.I."/>
        </authorList>
    </citation>
    <scope>NUCLEOTIDE SEQUENCE</scope>
    <source>
        <tissue evidence="1">Shoot tissue taken approximately 20 cm above the soil surface</tissue>
    </source>
</reference>
<evidence type="ECO:0000313" key="1">
    <source>
        <dbReference type="EMBL" id="JAD80576.1"/>
    </source>
</evidence>
<reference evidence="1" key="1">
    <citation type="submission" date="2014-09" db="EMBL/GenBank/DDBJ databases">
        <authorList>
            <person name="Magalhaes I.L.F."/>
            <person name="Oliveira U."/>
            <person name="Santos F.R."/>
            <person name="Vidigal T.H.D.A."/>
            <person name="Brescovit A.D."/>
            <person name="Santos A.J."/>
        </authorList>
    </citation>
    <scope>NUCLEOTIDE SEQUENCE</scope>
    <source>
        <tissue evidence="1">Shoot tissue taken approximately 20 cm above the soil surface</tissue>
    </source>
</reference>
<accession>A0A0A9CYC4</accession>
<dbReference type="EMBL" id="GBRH01217319">
    <property type="protein sequence ID" value="JAD80576.1"/>
    <property type="molecule type" value="Transcribed_RNA"/>
</dbReference>
<protein>
    <submittedName>
        <fullName evidence="1">Uncharacterized protein</fullName>
    </submittedName>
</protein>
<dbReference type="AlphaFoldDB" id="A0A0A9CYC4"/>
<sequence>MLSAVADGDGGRCGWEWSARVGERVHTPPSMSTWLPPLPPVAGSWICRVVAAEERGRRYSATWICGGERWEHW</sequence>
<name>A0A0A9CYC4_ARUDO</name>